<accession>A0A0A0BQJ9</accession>
<feature type="transmembrane region" description="Helical" evidence="12">
    <location>
        <begin position="360"/>
        <end position="377"/>
    </location>
</feature>
<evidence type="ECO:0000256" key="6">
    <source>
        <dbReference type="ARBA" id="ARBA00022692"/>
    </source>
</evidence>
<keyword evidence="6 12" id="KW-0812">Transmembrane</keyword>
<feature type="transmembrane region" description="Helical" evidence="12">
    <location>
        <begin position="335"/>
        <end position="353"/>
    </location>
</feature>
<feature type="transmembrane region" description="Helical" evidence="12">
    <location>
        <begin position="300"/>
        <end position="323"/>
    </location>
</feature>
<keyword evidence="14" id="KW-1185">Reference proteome</keyword>
<comment type="caution">
    <text evidence="13">The sequence shown here is derived from an EMBL/GenBank/DDBJ whole genome shotgun (WGS) entry which is preliminary data.</text>
</comment>
<reference evidence="13 14" key="1">
    <citation type="submission" date="2013-08" db="EMBL/GenBank/DDBJ databases">
        <title>Genome sequencing of Cellulomonas carbonis T26.</title>
        <authorList>
            <person name="Chen F."/>
            <person name="Li Y."/>
            <person name="Wang G."/>
        </authorList>
    </citation>
    <scope>NUCLEOTIDE SEQUENCE [LARGE SCALE GENOMIC DNA]</scope>
    <source>
        <strain evidence="13 14">T26</strain>
    </source>
</reference>
<evidence type="ECO:0000256" key="4">
    <source>
        <dbReference type="ARBA" id="ARBA00022519"/>
    </source>
</evidence>
<evidence type="ECO:0000256" key="5">
    <source>
        <dbReference type="ARBA" id="ARBA00022597"/>
    </source>
</evidence>
<evidence type="ECO:0000256" key="9">
    <source>
        <dbReference type="ARBA" id="ARBA00035611"/>
    </source>
</evidence>
<feature type="transmembrane region" description="Helical" evidence="12">
    <location>
        <begin position="148"/>
        <end position="172"/>
    </location>
</feature>
<proteinExistence type="predicted"/>
<keyword evidence="7 12" id="KW-1133">Transmembrane helix</keyword>
<feature type="transmembrane region" description="Helical" evidence="12">
    <location>
        <begin position="383"/>
        <end position="401"/>
    </location>
</feature>
<dbReference type="RefSeq" id="WP_229734703.1">
    <property type="nucleotide sequence ID" value="NZ_AXCY01000058.1"/>
</dbReference>
<evidence type="ECO:0000256" key="12">
    <source>
        <dbReference type="SAM" id="Phobius"/>
    </source>
</evidence>
<dbReference type="PANTHER" id="PTHR32196:SF32">
    <property type="entry name" value="XYLOSE TRANSPORT SYSTEM PERMEASE PROTEIN XYLH"/>
    <property type="match status" value="1"/>
</dbReference>
<feature type="transmembrane region" description="Helical" evidence="12">
    <location>
        <begin position="252"/>
        <end position="271"/>
    </location>
</feature>
<evidence type="ECO:0000313" key="13">
    <source>
        <dbReference type="EMBL" id="KGM10221.1"/>
    </source>
</evidence>
<comment type="function">
    <text evidence="9">Part of the binding-protein-dependent transport system for D-xylose. Probably responsible for the translocation of the substrate across the membrane.</text>
</comment>
<feature type="transmembrane region" description="Helical" evidence="12">
    <location>
        <begin position="118"/>
        <end position="141"/>
    </location>
</feature>
<dbReference type="Pfam" id="PF02653">
    <property type="entry name" value="BPD_transp_2"/>
    <property type="match status" value="1"/>
</dbReference>
<sequence length="411" mass="42203">MTLTGERSAQPVGARSMRQSPSWRHGGPAWGRWTHDVTSLPVLVGLLVLALVFQALNPNFLTADNLVNLTLQSAVTGVVTLGVVLVLLVGQIDLSVGAVSGLSAAVVAVGFVQQGWPLAVSVIAAVVLGAVVGAIYGWLYTRLGVPSFVITLAGLLVSLGLQIQVLGATGSVNLPYESWLVRFGQRTFLHPGVAYAAVAAVVLAYAASRVVERVRRSRAELPTASWGVIAGRSGLLAVLLLVPTWYLNTNRGIGASVALFLGLVAVTDFLLRRTRWGRSVRAVGSNPVSARKAGLPVARVYVTAFTACTALAALGGVLSVGRLAAANQGTGGSDLNLTAIAAAVIGGTSLFGGRGSAWSAVLGALVIHSIASGLTLLNLDASARYVVTGVVLGLAVTIDAVSRRGRVLVGT</sequence>
<gene>
    <name evidence="13" type="ORF">N868_16020</name>
</gene>
<evidence type="ECO:0000256" key="3">
    <source>
        <dbReference type="ARBA" id="ARBA00022475"/>
    </source>
</evidence>
<keyword evidence="5" id="KW-0762">Sugar transport</keyword>
<keyword evidence="2" id="KW-0813">Transport</keyword>
<dbReference type="GO" id="GO:0022857">
    <property type="term" value="F:transmembrane transporter activity"/>
    <property type="evidence" value="ECO:0007669"/>
    <property type="project" value="InterPro"/>
</dbReference>
<comment type="subcellular location">
    <subcellularLocation>
        <location evidence="1">Cell membrane</location>
        <topology evidence="1">Multi-pass membrane protein</topology>
    </subcellularLocation>
</comment>
<organism evidence="13 14">
    <name type="scientific">Cellulomonas carbonis T26</name>
    <dbReference type="NCBI Taxonomy" id="947969"/>
    <lineage>
        <taxon>Bacteria</taxon>
        <taxon>Bacillati</taxon>
        <taxon>Actinomycetota</taxon>
        <taxon>Actinomycetes</taxon>
        <taxon>Micrococcales</taxon>
        <taxon>Cellulomonadaceae</taxon>
        <taxon>Cellulomonas</taxon>
    </lineage>
</organism>
<dbReference type="Proteomes" id="UP000029839">
    <property type="component" value="Unassembled WGS sequence"/>
</dbReference>
<feature type="transmembrane region" description="Helical" evidence="12">
    <location>
        <begin position="192"/>
        <end position="211"/>
    </location>
</feature>
<feature type="region of interest" description="Disordered" evidence="11">
    <location>
        <begin position="1"/>
        <end position="25"/>
    </location>
</feature>
<evidence type="ECO:0000256" key="10">
    <source>
        <dbReference type="ARBA" id="ARBA00035686"/>
    </source>
</evidence>
<evidence type="ECO:0000256" key="8">
    <source>
        <dbReference type="ARBA" id="ARBA00023136"/>
    </source>
</evidence>
<reference evidence="13 14" key="2">
    <citation type="journal article" date="2015" name="Stand. Genomic Sci.">
        <title>Draft genome sequence of Cellulomonas carbonis T26(T) and comparative analysis of six Cellulomonas genomes.</title>
        <authorList>
            <person name="Zhuang W."/>
            <person name="Zhang S."/>
            <person name="Xia X."/>
            <person name="Wang G."/>
        </authorList>
    </citation>
    <scope>NUCLEOTIDE SEQUENCE [LARGE SCALE GENOMIC DNA]</scope>
    <source>
        <strain evidence="13 14">T26</strain>
    </source>
</reference>
<keyword evidence="8 12" id="KW-0472">Membrane</keyword>
<evidence type="ECO:0000256" key="1">
    <source>
        <dbReference type="ARBA" id="ARBA00004651"/>
    </source>
</evidence>
<feature type="transmembrane region" description="Helical" evidence="12">
    <location>
        <begin position="94"/>
        <end position="112"/>
    </location>
</feature>
<evidence type="ECO:0000256" key="2">
    <source>
        <dbReference type="ARBA" id="ARBA00022448"/>
    </source>
</evidence>
<dbReference type="CDD" id="cd06579">
    <property type="entry name" value="TM_PBP1_transp_AraH_like"/>
    <property type="match status" value="1"/>
</dbReference>
<evidence type="ECO:0000256" key="7">
    <source>
        <dbReference type="ARBA" id="ARBA00022989"/>
    </source>
</evidence>
<evidence type="ECO:0000313" key="14">
    <source>
        <dbReference type="Proteomes" id="UP000029839"/>
    </source>
</evidence>
<keyword evidence="4" id="KW-0997">Cell inner membrane</keyword>
<feature type="transmembrane region" description="Helical" evidence="12">
    <location>
        <begin position="40"/>
        <end position="57"/>
    </location>
</feature>
<dbReference type="GO" id="GO:0005886">
    <property type="term" value="C:plasma membrane"/>
    <property type="evidence" value="ECO:0007669"/>
    <property type="project" value="UniProtKB-SubCell"/>
</dbReference>
<evidence type="ECO:0000256" key="11">
    <source>
        <dbReference type="SAM" id="MobiDB-lite"/>
    </source>
</evidence>
<dbReference type="AlphaFoldDB" id="A0A0A0BQJ9"/>
<dbReference type="PANTHER" id="PTHR32196">
    <property type="entry name" value="ABC TRANSPORTER PERMEASE PROTEIN YPHD-RELATED-RELATED"/>
    <property type="match status" value="1"/>
</dbReference>
<protein>
    <recommendedName>
        <fullName evidence="10">Xylose transport system permease protein XylH</fullName>
    </recommendedName>
</protein>
<dbReference type="InterPro" id="IPR001851">
    <property type="entry name" value="ABC_transp_permease"/>
</dbReference>
<feature type="transmembrane region" description="Helical" evidence="12">
    <location>
        <begin position="223"/>
        <end position="246"/>
    </location>
</feature>
<keyword evidence="3" id="KW-1003">Cell membrane</keyword>
<feature type="transmembrane region" description="Helical" evidence="12">
    <location>
        <begin position="69"/>
        <end position="89"/>
    </location>
</feature>
<dbReference type="EMBL" id="AXCY01000058">
    <property type="protein sequence ID" value="KGM10221.1"/>
    <property type="molecule type" value="Genomic_DNA"/>
</dbReference>
<name>A0A0A0BQJ9_9CELL</name>